<feature type="compositionally biased region" description="Low complexity" evidence="1">
    <location>
        <begin position="196"/>
        <end position="205"/>
    </location>
</feature>
<proteinExistence type="predicted"/>
<feature type="compositionally biased region" description="Polar residues" evidence="1">
    <location>
        <begin position="206"/>
        <end position="215"/>
    </location>
</feature>
<name>A0A094ZUQ2_SCHHA</name>
<feature type="region of interest" description="Disordered" evidence="1">
    <location>
        <begin position="184"/>
        <end position="215"/>
    </location>
</feature>
<feature type="region of interest" description="Disordered" evidence="1">
    <location>
        <begin position="242"/>
        <end position="267"/>
    </location>
</feature>
<gene>
    <name evidence="2" type="ORF">MS3_05167</name>
</gene>
<dbReference type="AlphaFoldDB" id="A0A094ZUQ2"/>
<organism evidence="2">
    <name type="scientific">Schistosoma haematobium</name>
    <name type="common">Blood fluke</name>
    <dbReference type="NCBI Taxonomy" id="6185"/>
    <lineage>
        <taxon>Eukaryota</taxon>
        <taxon>Metazoa</taxon>
        <taxon>Spiralia</taxon>
        <taxon>Lophotrochozoa</taxon>
        <taxon>Platyhelminthes</taxon>
        <taxon>Trematoda</taxon>
        <taxon>Digenea</taxon>
        <taxon>Strigeidida</taxon>
        <taxon>Schistosomatoidea</taxon>
        <taxon>Schistosomatidae</taxon>
        <taxon>Schistosoma</taxon>
    </lineage>
</organism>
<sequence>MFEVPSRGGPAPAPAAAAAAAAAAAFSQKSPHETTVQHDGDILKFDSKYPTNSRNHTTMGNFDIRICTTNISGISTNSVNTVTCVNENKSNKLSLSSSLYTNAYQTHPSSSYNQQCIRHSKDLSFNNMNMFNYPRDIESTVGLSVREHSQSPLPTSRYHSFDNPIDSPKFLNTLHTSRLLEGYGQISSSSSPPPLSSTSTSTSLPNGSIQHDSSPSTSSNFYAVAACAAAAAVVAAAVASWSGTSSPKTSNKSQQYFTSSNSHQSSP</sequence>
<evidence type="ECO:0000256" key="1">
    <source>
        <dbReference type="SAM" id="MobiDB-lite"/>
    </source>
</evidence>
<dbReference type="STRING" id="6185.A0A094ZUQ2"/>
<evidence type="ECO:0000313" key="2">
    <source>
        <dbReference type="EMBL" id="KGB36854.1"/>
    </source>
</evidence>
<protein>
    <submittedName>
        <fullName evidence="2">Uncharacterized protein</fullName>
    </submittedName>
</protein>
<accession>A0A094ZUQ2</accession>
<reference evidence="2" key="1">
    <citation type="journal article" date="2012" name="Nat. Genet.">
        <title>Whole-genome sequence of Schistosoma haematobium.</title>
        <authorList>
            <person name="Young N.D."/>
            <person name="Jex A.R."/>
            <person name="Li B."/>
            <person name="Liu S."/>
            <person name="Yang L."/>
            <person name="Xiong Z."/>
            <person name="Li Y."/>
            <person name="Cantacessi C."/>
            <person name="Hall R.S."/>
            <person name="Xu X."/>
            <person name="Chen F."/>
            <person name="Wu X."/>
            <person name="Zerlotini A."/>
            <person name="Oliveira G."/>
            <person name="Hofmann A."/>
            <person name="Zhang G."/>
            <person name="Fang X."/>
            <person name="Kang Y."/>
            <person name="Campbell B.E."/>
            <person name="Loukas A."/>
            <person name="Ranganathan S."/>
            <person name="Rollinson D."/>
            <person name="Rinaldi G."/>
            <person name="Brindley P.J."/>
            <person name="Yang H."/>
            <person name="Wang J."/>
            <person name="Wang J."/>
            <person name="Gasser R.B."/>
        </authorList>
    </citation>
    <scope>NUCLEOTIDE SEQUENCE [LARGE SCALE GENOMIC DNA]</scope>
</reference>
<dbReference type="EMBL" id="KL250818">
    <property type="protein sequence ID" value="KGB36854.1"/>
    <property type="molecule type" value="Genomic_DNA"/>
</dbReference>